<evidence type="ECO:0000256" key="8">
    <source>
        <dbReference type="ARBA" id="ARBA00023239"/>
    </source>
</evidence>
<dbReference type="EC" id="4.2.1.8" evidence="5 9"/>
<evidence type="ECO:0000256" key="1">
    <source>
        <dbReference type="ARBA" id="ARBA00001794"/>
    </source>
</evidence>
<dbReference type="PANTHER" id="PTHR30387:SF2">
    <property type="entry name" value="MANNONATE DEHYDRATASE"/>
    <property type="match status" value="1"/>
</dbReference>
<dbReference type="PANTHER" id="PTHR30387">
    <property type="entry name" value="MANNONATE DEHYDRATASE"/>
    <property type="match status" value="1"/>
</dbReference>
<keyword evidence="11" id="KW-1185">Reference proteome</keyword>
<evidence type="ECO:0000313" key="10">
    <source>
        <dbReference type="EMBL" id="PSH65781.1"/>
    </source>
</evidence>
<protein>
    <recommendedName>
        <fullName evidence="5 9">Mannonate dehydratase</fullName>
        <ecNumber evidence="5 9">4.2.1.8</ecNumber>
    </recommendedName>
    <alternativeName>
        <fullName evidence="9">D-mannonate hydro-lyase</fullName>
    </alternativeName>
</protein>
<comment type="similarity">
    <text evidence="4 9">Belongs to the mannonate dehydratase family.</text>
</comment>
<dbReference type="PIRSF" id="PIRSF016049">
    <property type="entry name" value="Man_dehyd"/>
    <property type="match status" value="1"/>
</dbReference>
<organism evidence="10 11">
    <name type="scientific">Phyllobacterium brassicacearum</name>
    <dbReference type="NCBI Taxonomy" id="314235"/>
    <lineage>
        <taxon>Bacteria</taxon>
        <taxon>Pseudomonadati</taxon>
        <taxon>Pseudomonadota</taxon>
        <taxon>Alphaproteobacteria</taxon>
        <taxon>Hyphomicrobiales</taxon>
        <taxon>Phyllobacteriaceae</taxon>
        <taxon>Phyllobacterium</taxon>
    </lineage>
</organism>
<name>A0A2P7BH10_9HYPH</name>
<dbReference type="Pfam" id="PF03786">
    <property type="entry name" value="UxuA"/>
    <property type="match status" value="1"/>
</dbReference>
<dbReference type="AlphaFoldDB" id="A0A2P7BH10"/>
<evidence type="ECO:0000256" key="3">
    <source>
        <dbReference type="ARBA" id="ARBA00004892"/>
    </source>
</evidence>
<dbReference type="Proteomes" id="UP000241444">
    <property type="component" value="Unassembled WGS sequence"/>
</dbReference>
<dbReference type="NCBIfam" id="NF003027">
    <property type="entry name" value="PRK03906.1"/>
    <property type="match status" value="1"/>
</dbReference>
<comment type="pathway">
    <text evidence="3 9">Carbohydrate metabolism; pentose and glucuronate interconversion.</text>
</comment>
<dbReference type="InterPro" id="IPR004628">
    <property type="entry name" value="Man_deHydtase"/>
</dbReference>
<dbReference type="EMBL" id="PGGO01000016">
    <property type="protein sequence ID" value="PSH65781.1"/>
    <property type="molecule type" value="Genomic_DNA"/>
</dbReference>
<evidence type="ECO:0000256" key="4">
    <source>
        <dbReference type="ARBA" id="ARBA00007389"/>
    </source>
</evidence>
<evidence type="ECO:0000256" key="2">
    <source>
        <dbReference type="ARBA" id="ARBA00002713"/>
    </source>
</evidence>
<evidence type="ECO:0000313" key="11">
    <source>
        <dbReference type="Proteomes" id="UP000241444"/>
    </source>
</evidence>
<proteinExistence type="inferred from homology"/>
<dbReference type="GO" id="GO:0030145">
    <property type="term" value="F:manganese ion binding"/>
    <property type="evidence" value="ECO:0007669"/>
    <property type="project" value="TreeGrafter"/>
</dbReference>
<reference evidence="11" key="1">
    <citation type="submission" date="2017-11" db="EMBL/GenBank/DDBJ databases">
        <authorList>
            <person name="Kuznetsova I."/>
            <person name="Sazanova A."/>
            <person name="Chirak E."/>
            <person name="Safronova V."/>
            <person name="Willems A."/>
        </authorList>
    </citation>
    <scope>NUCLEOTIDE SEQUENCE [LARGE SCALE GENOMIC DNA]</scope>
    <source>
        <strain evidence="11">STM 196</strain>
    </source>
</reference>
<dbReference type="Gene3D" id="3.20.20.150">
    <property type="entry name" value="Divalent-metal-dependent TIM barrel enzymes"/>
    <property type="match status" value="1"/>
</dbReference>
<evidence type="ECO:0000256" key="6">
    <source>
        <dbReference type="ARBA" id="ARBA00023004"/>
    </source>
</evidence>
<dbReference type="GO" id="GO:0008927">
    <property type="term" value="F:mannonate dehydratase activity"/>
    <property type="evidence" value="ECO:0007669"/>
    <property type="project" value="UniProtKB-UniRule"/>
</dbReference>
<dbReference type="NCBIfam" id="TIGR00695">
    <property type="entry name" value="uxuA"/>
    <property type="match status" value="1"/>
</dbReference>
<comment type="function">
    <text evidence="2 9">Catalyzes the dehydration of D-mannonate.</text>
</comment>
<evidence type="ECO:0000256" key="7">
    <source>
        <dbReference type="ARBA" id="ARBA00023211"/>
    </source>
</evidence>
<dbReference type="HAMAP" id="MF_00106">
    <property type="entry name" value="UxuA"/>
    <property type="match status" value="1"/>
</dbReference>
<dbReference type="InterPro" id="IPR036237">
    <property type="entry name" value="Xyl_isomerase-like_sf"/>
</dbReference>
<gene>
    <name evidence="9 10" type="primary">uxuA</name>
    <name evidence="10" type="ORF">CU102_19940</name>
</gene>
<sequence length="399" mass="44591">MEETWRWFGPQDSTTLADVRQTGARGIVTALHHIPYGDVWSIEEIEKRKAEIAADSSLGLYWRVVESVPVSEEIKLGGPNLPRLYENYRQTLRNLAACGIHTVCYNFMPVLDWARTQLDEPLPGGATALRFNMHEYAAFDCYMLEREGAETEYSEEVIQRARAWRDAANDANRKRLLDTIMAGLPGAFDRYDIPGLREILRRYHGVTKAHVRSMLVSFLKEIIPVAEECGITMAIHPDDPPRPLFGLPRVVGNADDLDFIVKAVPSVSNGLTLCTGSLGAGAGNDLPAVAKRFAHHVHFAHLRNVTKDEDGSFMEADHLDGDVDIVAVVQILLNEQLRRRIAGEQNWRIPFRPDHGRKLLDDIHKQAHPGYPTIGRLRGLAELRGVMAALSAPQIGKQS</sequence>
<comment type="catalytic activity">
    <reaction evidence="1 9">
        <text>D-mannonate = 2-dehydro-3-deoxy-D-gluconate + H2O</text>
        <dbReference type="Rhea" id="RHEA:20097"/>
        <dbReference type="ChEBI" id="CHEBI:15377"/>
        <dbReference type="ChEBI" id="CHEBI:17767"/>
        <dbReference type="ChEBI" id="CHEBI:57990"/>
        <dbReference type="EC" id="4.2.1.8"/>
    </reaction>
</comment>
<comment type="cofactor">
    <cofactor evidence="9">
        <name>Fe(2+)</name>
        <dbReference type="ChEBI" id="CHEBI:29033"/>
    </cofactor>
    <cofactor evidence="9">
        <name>Mn(2+)</name>
        <dbReference type="ChEBI" id="CHEBI:29035"/>
    </cofactor>
</comment>
<dbReference type="OrthoDB" id="9780250at2"/>
<dbReference type="SUPFAM" id="SSF51658">
    <property type="entry name" value="Xylose isomerase-like"/>
    <property type="match status" value="1"/>
</dbReference>
<dbReference type="UniPathway" id="UPA00246"/>
<evidence type="ECO:0000256" key="5">
    <source>
        <dbReference type="ARBA" id="ARBA00012927"/>
    </source>
</evidence>
<dbReference type="RefSeq" id="WP_106712843.1">
    <property type="nucleotide sequence ID" value="NZ_PGGO01000016.1"/>
</dbReference>
<keyword evidence="6 9" id="KW-0408">Iron</keyword>
<evidence type="ECO:0000256" key="9">
    <source>
        <dbReference type="HAMAP-Rule" id="MF_00106"/>
    </source>
</evidence>
<keyword evidence="8 9" id="KW-0456">Lyase</keyword>
<comment type="caution">
    <text evidence="10">The sequence shown here is derived from an EMBL/GenBank/DDBJ whole genome shotgun (WGS) entry which is preliminary data.</text>
</comment>
<dbReference type="GO" id="GO:0008198">
    <property type="term" value="F:ferrous iron binding"/>
    <property type="evidence" value="ECO:0007669"/>
    <property type="project" value="TreeGrafter"/>
</dbReference>
<dbReference type="GO" id="GO:0042840">
    <property type="term" value="P:D-glucuronate catabolic process"/>
    <property type="evidence" value="ECO:0007669"/>
    <property type="project" value="TreeGrafter"/>
</dbReference>
<keyword evidence="7 9" id="KW-0464">Manganese</keyword>
<accession>A0A2P7BH10</accession>